<dbReference type="PANTHER" id="PTHR13523:SF2">
    <property type="entry name" value="COILED-COIL-HELIX-COILED-COIL-HELIX DOMAIN CONTAINING 2, ISOFORM A-RELATED"/>
    <property type="match status" value="1"/>
</dbReference>
<dbReference type="GO" id="GO:0005634">
    <property type="term" value="C:nucleus"/>
    <property type="evidence" value="ECO:0007669"/>
    <property type="project" value="TreeGrafter"/>
</dbReference>
<reference evidence="2" key="1">
    <citation type="submission" date="2021-12" db="EMBL/GenBank/DDBJ databases">
        <title>Black yeast isolated from Biological Soil Crust.</title>
        <authorList>
            <person name="Kurbessoian T."/>
        </authorList>
    </citation>
    <scope>NUCLEOTIDE SEQUENCE</scope>
    <source>
        <strain evidence="2">CCFEE 5208</strain>
    </source>
</reference>
<organism evidence="2 3">
    <name type="scientific">Friedmanniomyces endolithicus</name>
    <dbReference type="NCBI Taxonomy" id="329885"/>
    <lineage>
        <taxon>Eukaryota</taxon>
        <taxon>Fungi</taxon>
        <taxon>Dikarya</taxon>
        <taxon>Ascomycota</taxon>
        <taxon>Pezizomycotina</taxon>
        <taxon>Dothideomycetes</taxon>
        <taxon>Dothideomycetidae</taxon>
        <taxon>Mycosphaerellales</taxon>
        <taxon>Teratosphaeriaceae</taxon>
        <taxon>Friedmanniomyces</taxon>
    </lineage>
</organism>
<comment type="caution">
    <text evidence="2">The sequence shown here is derived from an EMBL/GenBank/DDBJ whole genome shotgun (WGS) entry which is preliminary data.</text>
</comment>
<evidence type="ECO:0000313" key="2">
    <source>
        <dbReference type="EMBL" id="KAK0316982.1"/>
    </source>
</evidence>
<gene>
    <name evidence="2" type="ORF">LTR82_012124</name>
</gene>
<feature type="compositionally biased region" description="Polar residues" evidence="1">
    <location>
        <begin position="29"/>
        <end position="38"/>
    </location>
</feature>
<feature type="compositionally biased region" description="Low complexity" evidence="1">
    <location>
        <begin position="40"/>
        <end position="55"/>
    </location>
</feature>
<dbReference type="Proteomes" id="UP001168146">
    <property type="component" value="Unassembled WGS sequence"/>
</dbReference>
<evidence type="ECO:0008006" key="4">
    <source>
        <dbReference type="Google" id="ProtNLM"/>
    </source>
</evidence>
<dbReference type="GO" id="GO:0005739">
    <property type="term" value="C:mitochondrion"/>
    <property type="evidence" value="ECO:0007669"/>
    <property type="project" value="TreeGrafter"/>
</dbReference>
<proteinExistence type="predicted"/>
<dbReference type="PANTHER" id="PTHR13523">
    <property type="entry name" value="COILED-COIL-HELIX-COILED-COIL-HELIX DOMAIN CONTAINING 2/NUR77"/>
    <property type="match status" value="1"/>
</dbReference>
<sequence>MPRQSRGPSSQPRRPSVPPTRASAPMPQQPSQTRQASTVAHPPAGAAGNHAGAPAKQSAGPGLFGTMASTAAGAVVGTSIGHALGGFFGGGSSQQEIAPAADSNQPLAQSNDGSYAVNSAYAPPQGCADDVKNFRGCMDENRGDLTICGWYLDQLKACQGAAARY</sequence>
<dbReference type="InterPro" id="IPR055304">
    <property type="entry name" value="CHCHD2/10-like"/>
</dbReference>
<name>A0AAN6FIV0_9PEZI</name>
<feature type="region of interest" description="Disordered" evidence="1">
    <location>
        <begin position="88"/>
        <end position="115"/>
    </location>
</feature>
<feature type="compositionally biased region" description="Polar residues" evidence="1">
    <location>
        <begin position="102"/>
        <end position="115"/>
    </location>
</feature>
<dbReference type="EMBL" id="JASUXU010000047">
    <property type="protein sequence ID" value="KAK0316982.1"/>
    <property type="molecule type" value="Genomic_DNA"/>
</dbReference>
<evidence type="ECO:0000256" key="1">
    <source>
        <dbReference type="SAM" id="MobiDB-lite"/>
    </source>
</evidence>
<dbReference type="AlphaFoldDB" id="A0AAN6FIV0"/>
<dbReference type="GO" id="GO:0007005">
    <property type="term" value="P:mitochondrion organization"/>
    <property type="evidence" value="ECO:0007669"/>
    <property type="project" value="InterPro"/>
</dbReference>
<feature type="compositionally biased region" description="Low complexity" evidence="1">
    <location>
        <begin position="1"/>
        <end position="14"/>
    </location>
</feature>
<feature type="region of interest" description="Disordered" evidence="1">
    <location>
        <begin position="1"/>
        <end position="66"/>
    </location>
</feature>
<evidence type="ECO:0000313" key="3">
    <source>
        <dbReference type="Proteomes" id="UP001168146"/>
    </source>
</evidence>
<accession>A0AAN6FIV0</accession>
<protein>
    <recommendedName>
        <fullName evidence="4">CHCH domain-containing protein</fullName>
    </recommendedName>
</protein>